<sequence>MLNTTSSRQRRRTVLACSAGMLLLGGLCGLLVSLPADAIPAYARQTGSACADCHAGAYGPALTPYGMRFKLNGYTDTDGQGLKIPLAAQLIGTHAVPERGDSSTRLTEADIFIAGRLNDHFGGFAKVETDNDGHNNYNTKLSNLDLRFVAKDLNLGKKDAMFGVSVNNSPGFQDAIGALPNAASLGPPAVSGTLLNPSSAHALANRVLGATAYGFYDAQWYAELGTYSSMQPSVQDDLGYNPNGDPGKLSGTSYLRLAWMKDLKRQFVSIGIVTLDTTRKLPRSAAGDDITDLGYDLTYQFLGNREHIAQISYVNIYEKRQYGSTPVVGALSGLPHGSARDRTLSLTYTFRQSYGVNWVHLVSTGSHDPVRYPPFGNPDTTSDLYSLFWAPFGKDDSWTTKANLKIAATWFRFSKFNGRSSNIFGVPPGSTSPVTNAHDLDQFSLIVSLAF</sequence>
<keyword evidence="2" id="KW-1185">Reference proteome</keyword>
<dbReference type="AlphaFoldDB" id="A0A4R0Z0N9"/>
<dbReference type="PROSITE" id="PS51318">
    <property type="entry name" value="TAT"/>
    <property type="match status" value="1"/>
</dbReference>
<dbReference type="RefSeq" id="WP_131150281.1">
    <property type="nucleotide sequence ID" value="NZ_SJTG01000001.1"/>
</dbReference>
<evidence type="ECO:0000313" key="1">
    <source>
        <dbReference type="EMBL" id="TCI12938.1"/>
    </source>
</evidence>
<comment type="caution">
    <text evidence="1">The sequence shown here is derived from an EMBL/GenBank/DDBJ whole genome shotgun (WGS) entry which is preliminary data.</text>
</comment>
<dbReference type="InterPro" id="IPR006311">
    <property type="entry name" value="TAT_signal"/>
</dbReference>
<accession>A0A4R0Z0N9</accession>
<gene>
    <name evidence="1" type="ORF">EZM97_06380</name>
</gene>
<dbReference type="EMBL" id="SJTG01000001">
    <property type="protein sequence ID" value="TCI12938.1"/>
    <property type="molecule type" value="Genomic_DNA"/>
</dbReference>
<organism evidence="1 2">
    <name type="scientific">Dyella soli</name>
    <dbReference type="NCBI Taxonomy" id="522319"/>
    <lineage>
        <taxon>Bacteria</taxon>
        <taxon>Pseudomonadati</taxon>
        <taxon>Pseudomonadota</taxon>
        <taxon>Gammaproteobacteria</taxon>
        <taxon>Lysobacterales</taxon>
        <taxon>Rhodanobacteraceae</taxon>
        <taxon>Dyella</taxon>
    </lineage>
</organism>
<reference evidence="1 2" key="1">
    <citation type="submission" date="2019-02" db="EMBL/GenBank/DDBJ databases">
        <title>Dyella amyloliquefaciens sp. nov., isolated from forest soil.</title>
        <authorList>
            <person name="Gao Z.-H."/>
            <person name="Qiu L.-H."/>
        </authorList>
    </citation>
    <scope>NUCLEOTIDE SEQUENCE [LARGE SCALE GENOMIC DNA]</scope>
    <source>
        <strain evidence="1 2">KACC 12747</strain>
    </source>
</reference>
<dbReference type="Proteomes" id="UP000291822">
    <property type="component" value="Unassembled WGS sequence"/>
</dbReference>
<name>A0A4R0Z0N9_9GAMM</name>
<evidence type="ECO:0000313" key="2">
    <source>
        <dbReference type="Proteomes" id="UP000291822"/>
    </source>
</evidence>
<protein>
    <submittedName>
        <fullName evidence="1">Cytochrome C</fullName>
    </submittedName>
</protein>
<proteinExistence type="predicted"/>